<comment type="caution">
    <text evidence="1">The sequence shown here is derived from an EMBL/GenBank/DDBJ whole genome shotgun (WGS) entry which is preliminary data.</text>
</comment>
<sequence length="122" mass="13828">MDVAGGWQREVCLKTDGDHRLVTESHKQTRNQPRALLSTRPESERKSRSLVPPQLIVNEEQAKEEIIKMEDSAGRRRENDNGCSPTTTLATRRTRRQTPAESTGTPEDEAVRTARRTAHHDT</sequence>
<accession>A0ACB7EZU6</accession>
<evidence type="ECO:0000313" key="1">
    <source>
        <dbReference type="EMBL" id="KAG8007198.1"/>
    </source>
</evidence>
<organism evidence="1 2">
    <name type="scientific">Nibea albiflora</name>
    <name type="common">Yellow drum</name>
    <name type="synonym">Corvina albiflora</name>
    <dbReference type="NCBI Taxonomy" id="240163"/>
    <lineage>
        <taxon>Eukaryota</taxon>
        <taxon>Metazoa</taxon>
        <taxon>Chordata</taxon>
        <taxon>Craniata</taxon>
        <taxon>Vertebrata</taxon>
        <taxon>Euteleostomi</taxon>
        <taxon>Actinopterygii</taxon>
        <taxon>Neopterygii</taxon>
        <taxon>Teleostei</taxon>
        <taxon>Neoteleostei</taxon>
        <taxon>Acanthomorphata</taxon>
        <taxon>Eupercaria</taxon>
        <taxon>Sciaenidae</taxon>
        <taxon>Nibea</taxon>
    </lineage>
</organism>
<proteinExistence type="predicted"/>
<protein>
    <submittedName>
        <fullName evidence="1">Uncharacterized protein</fullName>
    </submittedName>
</protein>
<gene>
    <name evidence="1" type="ORF">GBF38_008330</name>
</gene>
<keyword evidence="2" id="KW-1185">Reference proteome</keyword>
<reference evidence="1" key="1">
    <citation type="submission" date="2020-04" db="EMBL/GenBank/DDBJ databases">
        <title>A chromosome-scale assembly and high-density genetic map of the yellow drum (Nibea albiflora) genome.</title>
        <authorList>
            <person name="Xu D."/>
            <person name="Zhang W."/>
            <person name="Chen R."/>
            <person name="Tan P."/>
            <person name="Wang L."/>
            <person name="Song H."/>
            <person name="Tian L."/>
            <person name="Zhu Q."/>
            <person name="Wang B."/>
        </authorList>
    </citation>
    <scope>NUCLEOTIDE SEQUENCE</scope>
    <source>
        <strain evidence="1">ZJHYS-2018</strain>
    </source>
</reference>
<evidence type="ECO:0000313" key="2">
    <source>
        <dbReference type="Proteomes" id="UP000805704"/>
    </source>
</evidence>
<name>A0ACB7EZU6_NIBAL</name>
<dbReference type="Proteomes" id="UP000805704">
    <property type="component" value="Chromosome 2"/>
</dbReference>
<dbReference type="EMBL" id="CM024790">
    <property type="protein sequence ID" value="KAG8007198.1"/>
    <property type="molecule type" value="Genomic_DNA"/>
</dbReference>